<protein>
    <submittedName>
        <fullName evidence="1">Uncharacterized protein</fullName>
    </submittedName>
</protein>
<name>A0ACC0MDJ4_RHOML</name>
<dbReference type="Proteomes" id="UP001062846">
    <property type="component" value="Chromosome 9"/>
</dbReference>
<evidence type="ECO:0000313" key="1">
    <source>
        <dbReference type="EMBL" id="KAI8539017.1"/>
    </source>
</evidence>
<comment type="caution">
    <text evidence="1">The sequence shown here is derived from an EMBL/GenBank/DDBJ whole genome shotgun (WGS) entry which is preliminary data.</text>
</comment>
<dbReference type="EMBL" id="CM046396">
    <property type="protein sequence ID" value="KAI8539017.1"/>
    <property type="molecule type" value="Genomic_DNA"/>
</dbReference>
<organism evidence="1 2">
    <name type="scientific">Rhododendron molle</name>
    <name type="common">Chinese azalea</name>
    <name type="synonym">Azalea mollis</name>
    <dbReference type="NCBI Taxonomy" id="49168"/>
    <lineage>
        <taxon>Eukaryota</taxon>
        <taxon>Viridiplantae</taxon>
        <taxon>Streptophyta</taxon>
        <taxon>Embryophyta</taxon>
        <taxon>Tracheophyta</taxon>
        <taxon>Spermatophyta</taxon>
        <taxon>Magnoliopsida</taxon>
        <taxon>eudicotyledons</taxon>
        <taxon>Gunneridae</taxon>
        <taxon>Pentapetalae</taxon>
        <taxon>asterids</taxon>
        <taxon>Ericales</taxon>
        <taxon>Ericaceae</taxon>
        <taxon>Ericoideae</taxon>
        <taxon>Rhodoreae</taxon>
        <taxon>Rhododendron</taxon>
    </lineage>
</organism>
<reference evidence="1" key="1">
    <citation type="submission" date="2022-02" db="EMBL/GenBank/DDBJ databases">
        <title>Plant Genome Project.</title>
        <authorList>
            <person name="Zhang R.-G."/>
        </authorList>
    </citation>
    <scope>NUCLEOTIDE SEQUENCE</scope>
    <source>
        <strain evidence="1">AT1</strain>
    </source>
</reference>
<accession>A0ACC0MDJ4</accession>
<evidence type="ECO:0000313" key="2">
    <source>
        <dbReference type="Proteomes" id="UP001062846"/>
    </source>
</evidence>
<gene>
    <name evidence="1" type="ORF">RHMOL_Rhmol09G0148300</name>
</gene>
<proteinExistence type="predicted"/>
<keyword evidence="2" id="KW-1185">Reference proteome</keyword>
<sequence length="92" mass="10603">MLQKLSDFLKNPCITFFEVGIQDDATKLKKEHNTLMVANAVELAPLAAKIYFNEKLKSKKYKKLESASLKILVKLILELEFEKPDDVRMSEE</sequence>